<dbReference type="EMBL" id="CP080467">
    <property type="protein sequence ID" value="UNO48039.1"/>
    <property type="molecule type" value="Genomic_DNA"/>
</dbReference>
<dbReference type="RefSeq" id="WP_021296070.1">
    <property type="nucleotide sequence ID" value="NZ_AURB01000124.1"/>
</dbReference>
<evidence type="ECO:0000313" key="1">
    <source>
        <dbReference type="EMBL" id="UNO48039.1"/>
    </source>
</evidence>
<reference evidence="2" key="1">
    <citation type="journal article" date="2022" name="G3 (Bethesda)">
        <title>Unveiling the complete genome sequence of Alicyclobacillus acidoterrestris DSM 3922T, a taint-producing strain.</title>
        <authorList>
            <person name="Leonardo I.C."/>
            <person name="Barreto Crespo M.T."/>
            <person name="Gaspar F.B."/>
        </authorList>
    </citation>
    <scope>NUCLEOTIDE SEQUENCE [LARGE SCALE GENOMIC DNA]</scope>
    <source>
        <strain evidence="2">DSM 3922</strain>
    </source>
</reference>
<gene>
    <name evidence="1" type="ORF">K1I37_15305</name>
</gene>
<dbReference type="Proteomes" id="UP000829401">
    <property type="component" value="Chromosome"/>
</dbReference>
<sequence length="484" mass="51172">MAYIEDDQMVMNEIQKTVEVMTGQAPIPATLDPEFKKTFDTSSGLQPYNLEPFLGTLVPLLTPIRNVLPRQSGRGKQVEYKVVDGINTAGLNGFVAEGMAGQIVASSVSDKNAKYASMALADKVTYEQEWEGQPYVQSRALAVANLLRATMIAEERNILYAQNTVGSANSNAPGAVGTSPSPTVVTSGSGSGLSAGNVYVQVVAFTAMGNAMPSSEVSVSVADGENVVVTPVFPTNQPIVGFEVYAGSASGAEYLVTAANVQDGKLLSEQYSTNGAPLTITSLPTSGKQPSVYVTDNSASPLAWNGIIPQIFAGGGYTQNVGGELTDMGPIKSMFKALWDNAAGDPNVIYVHSTESQTITDLVLGNSNTPYTILVEEQNGAAGGVKVSRLINPQTASVVKVNTHRDLPQGMILALQTELPSWYPGAEIPAPIAMDLVQDYTEINYAPTYNNPGWTTEVRLLGTLKLYIPMLQGVLYGISPSLTA</sequence>
<proteinExistence type="predicted"/>
<protein>
    <submittedName>
        <fullName evidence="1">Uncharacterized protein</fullName>
    </submittedName>
</protein>
<name>T0DDB9_ALIAG</name>
<dbReference type="eggNOG" id="ENOG502Z7HV">
    <property type="taxonomic scope" value="Bacteria"/>
</dbReference>
<accession>A0A9E7CQL2</accession>
<dbReference type="OrthoDB" id="3078543at2"/>
<dbReference type="KEGG" id="aaco:K1I37_15305"/>
<organism evidence="1 2">
    <name type="scientific">Alicyclobacillus acidoterrestris (strain ATCC 49025 / DSM 3922 / CIP 106132 / NCIMB 13137 / GD3B)</name>
    <dbReference type="NCBI Taxonomy" id="1356854"/>
    <lineage>
        <taxon>Bacteria</taxon>
        <taxon>Bacillati</taxon>
        <taxon>Bacillota</taxon>
        <taxon>Bacilli</taxon>
        <taxon>Bacillales</taxon>
        <taxon>Alicyclobacillaceae</taxon>
        <taxon>Alicyclobacillus</taxon>
    </lineage>
</organism>
<dbReference type="AlphaFoldDB" id="T0DDB9"/>
<accession>T0DDB9</accession>
<dbReference type="STRING" id="1356854.N007_05125"/>
<evidence type="ECO:0000313" key="2">
    <source>
        <dbReference type="Proteomes" id="UP000829401"/>
    </source>
</evidence>
<keyword evidence="2" id="KW-1185">Reference proteome</keyword>